<keyword evidence="4" id="KW-0812">Transmembrane</keyword>
<evidence type="ECO:0000256" key="3">
    <source>
        <dbReference type="ARBA" id="ARBA00022475"/>
    </source>
</evidence>
<keyword evidence="5" id="KW-1133">Transmembrane helix</keyword>
<reference evidence="9" key="1">
    <citation type="submission" date="2021-01" db="EMBL/GenBank/DDBJ databases">
        <authorList>
            <person name="Corre E."/>
            <person name="Pelletier E."/>
            <person name="Niang G."/>
            <person name="Scheremetjew M."/>
            <person name="Finn R."/>
            <person name="Kale V."/>
            <person name="Holt S."/>
            <person name="Cochrane G."/>
            <person name="Meng A."/>
            <person name="Brown T."/>
            <person name="Cohen L."/>
        </authorList>
    </citation>
    <scope>NUCLEOTIDE SEQUENCE</scope>
    <source>
        <strain evidence="9">CCMP1661</strain>
    </source>
</reference>
<evidence type="ECO:0000256" key="4">
    <source>
        <dbReference type="ARBA" id="ARBA00022692"/>
    </source>
</evidence>
<keyword evidence="3" id="KW-1003">Cell membrane</keyword>
<sequence>MPNFIRCAIFAFLLGCPAGVLGFTNPLVPPVQKYATQVQADIGNTHAARKNSVMMAVPAPQRYTSQDWAKNLVSIPKSVVLQNVQSHVLWNTAWAAVITFLYNIGDLQALTPLPHQLMATALGLLLVFRTNAAYDRFWEARKVWGAVVNTSRDNVRVALIAIDDPALRERYCQLGMLWPFLLKQHLQCDPDVDEVAAFSTLSREELESLCNDANPPLRVAQRMGEVLALNFQDRDDIMAFQYRTYLEGEITKFIDFMGMCERIKLTPVPLSYSRHTSRFLTLYMATLPFVLTKFCGNLTPVVVLGMCWGLFSIEQIGHYIEEPFDKDNAQLPLAGISGNIQKALQALVDAADPSTSPEQMTMEALRAEVASRVKA</sequence>
<evidence type="ECO:0000256" key="8">
    <source>
        <dbReference type="SAM" id="SignalP"/>
    </source>
</evidence>
<comment type="subcellular location">
    <subcellularLocation>
        <location evidence="1">Cell membrane</location>
        <topology evidence="1">Multi-pass membrane protein</topology>
    </subcellularLocation>
</comment>
<feature type="chain" id="PRO_5031108402" evidence="8">
    <location>
        <begin position="23"/>
        <end position="375"/>
    </location>
</feature>
<keyword evidence="8" id="KW-0732">Signal</keyword>
<keyword evidence="2" id="KW-0813">Transport</keyword>
<dbReference type="PANTHER" id="PTHR33281:SF19">
    <property type="entry name" value="VOLTAGE-DEPENDENT ANION CHANNEL-FORMING PROTEIN YNEE"/>
    <property type="match status" value="1"/>
</dbReference>
<dbReference type="GO" id="GO:0005254">
    <property type="term" value="F:chloride channel activity"/>
    <property type="evidence" value="ECO:0007669"/>
    <property type="project" value="InterPro"/>
</dbReference>
<name>A0A7S2V5N3_9STRA</name>
<proteinExistence type="predicted"/>
<dbReference type="EMBL" id="HBHR01017560">
    <property type="protein sequence ID" value="CAD9868867.1"/>
    <property type="molecule type" value="Transcribed_RNA"/>
</dbReference>
<organism evidence="9">
    <name type="scientific">Fibrocapsa japonica</name>
    <dbReference type="NCBI Taxonomy" id="94617"/>
    <lineage>
        <taxon>Eukaryota</taxon>
        <taxon>Sar</taxon>
        <taxon>Stramenopiles</taxon>
        <taxon>Ochrophyta</taxon>
        <taxon>Raphidophyceae</taxon>
        <taxon>Chattonellales</taxon>
        <taxon>Chattonellaceae</taxon>
        <taxon>Fibrocapsa</taxon>
    </lineage>
</organism>
<dbReference type="PANTHER" id="PTHR33281">
    <property type="entry name" value="UPF0187 PROTEIN YNEE"/>
    <property type="match status" value="1"/>
</dbReference>
<protein>
    <submittedName>
        <fullName evidence="9">Uncharacterized protein</fullName>
    </submittedName>
</protein>
<dbReference type="AlphaFoldDB" id="A0A7S2V5N3"/>
<dbReference type="GO" id="GO:0005886">
    <property type="term" value="C:plasma membrane"/>
    <property type="evidence" value="ECO:0007669"/>
    <property type="project" value="UniProtKB-SubCell"/>
</dbReference>
<keyword evidence="6" id="KW-0406">Ion transport</keyword>
<dbReference type="InterPro" id="IPR044669">
    <property type="entry name" value="YneE/VCCN1/2-like"/>
</dbReference>
<feature type="signal peptide" evidence="8">
    <location>
        <begin position="1"/>
        <end position="22"/>
    </location>
</feature>
<evidence type="ECO:0000313" key="9">
    <source>
        <dbReference type="EMBL" id="CAD9868867.1"/>
    </source>
</evidence>
<dbReference type="Pfam" id="PF25539">
    <property type="entry name" value="Bestrophin_2"/>
    <property type="match status" value="1"/>
</dbReference>
<evidence type="ECO:0000256" key="1">
    <source>
        <dbReference type="ARBA" id="ARBA00004651"/>
    </source>
</evidence>
<accession>A0A7S2V5N3</accession>
<evidence type="ECO:0000256" key="5">
    <source>
        <dbReference type="ARBA" id="ARBA00022989"/>
    </source>
</evidence>
<evidence type="ECO:0000256" key="2">
    <source>
        <dbReference type="ARBA" id="ARBA00022448"/>
    </source>
</evidence>
<gene>
    <name evidence="9" type="ORF">FJAP1339_LOCUS8807</name>
</gene>
<evidence type="ECO:0000256" key="7">
    <source>
        <dbReference type="ARBA" id="ARBA00023136"/>
    </source>
</evidence>
<evidence type="ECO:0000256" key="6">
    <source>
        <dbReference type="ARBA" id="ARBA00023065"/>
    </source>
</evidence>
<keyword evidence="7" id="KW-0472">Membrane</keyword>